<dbReference type="InterPro" id="IPR011990">
    <property type="entry name" value="TPR-like_helical_dom_sf"/>
</dbReference>
<organism evidence="2 3">
    <name type="scientific">Acetobacter fallax</name>
    <dbReference type="NCBI Taxonomy" id="1737473"/>
    <lineage>
        <taxon>Bacteria</taxon>
        <taxon>Pseudomonadati</taxon>
        <taxon>Pseudomonadota</taxon>
        <taxon>Alphaproteobacteria</taxon>
        <taxon>Acetobacterales</taxon>
        <taxon>Acetobacteraceae</taxon>
        <taxon>Acetobacter</taxon>
    </lineage>
</organism>
<dbReference type="PANTHER" id="PTHR35807">
    <property type="entry name" value="TRANSCRIPTIONAL REGULATOR REDD-RELATED"/>
    <property type="match status" value="1"/>
</dbReference>
<dbReference type="SUPFAM" id="SSF46894">
    <property type="entry name" value="C-terminal effector domain of the bipartite response regulators"/>
    <property type="match status" value="1"/>
</dbReference>
<dbReference type="InterPro" id="IPR051677">
    <property type="entry name" value="AfsR-DnrI-RedD_regulator"/>
</dbReference>
<dbReference type="InterPro" id="IPR016032">
    <property type="entry name" value="Sig_transdc_resp-reg_C-effctor"/>
</dbReference>
<dbReference type="Gene3D" id="1.10.10.10">
    <property type="entry name" value="Winged helix-like DNA-binding domain superfamily/Winged helix DNA-binding domain"/>
    <property type="match status" value="1"/>
</dbReference>
<dbReference type="Gene3D" id="1.25.40.10">
    <property type="entry name" value="Tetratricopeptide repeat domain"/>
    <property type="match status" value="1"/>
</dbReference>
<dbReference type="SMART" id="SM01043">
    <property type="entry name" value="BTAD"/>
    <property type="match status" value="1"/>
</dbReference>
<keyword evidence="3" id="KW-1185">Reference proteome</keyword>
<reference evidence="2 3" key="1">
    <citation type="journal article" date="2020" name="Int. J. Syst. Evol. Microbiol.">
        <title>Novel acetic acid bacteria from cider fermentations: Acetobacter conturbans sp. nov. and Acetobacter fallax sp. nov.</title>
        <authorList>
            <person name="Sombolestani A.S."/>
            <person name="Cleenwerck I."/>
            <person name="Cnockaert M."/>
            <person name="Borremans W."/>
            <person name="Wieme A.D."/>
            <person name="De Vuyst L."/>
            <person name="Vandamme P."/>
        </authorList>
    </citation>
    <scope>NUCLEOTIDE SEQUENCE [LARGE SCALE GENOMIC DNA]</scope>
    <source>
        <strain evidence="2 3">LMG 1637</strain>
    </source>
</reference>
<protein>
    <submittedName>
        <fullName evidence="2">Helix-turn-helix domain-containing protein</fullName>
    </submittedName>
</protein>
<dbReference type="EMBL" id="WOSW01000010">
    <property type="protein sequence ID" value="NHO32393.1"/>
    <property type="molecule type" value="Genomic_DNA"/>
</dbReference>
<proteinExistence type="predicted"/>
<evidence type="ECO:0000313" key="2">
    <source>
        <dbReference type="EMBL" id="NHO32393.1"/>
    </source>
</evidence>
<dbReference type="Proteomes" id="UP000615326">
    <property type="component" value="Unassembled WGS sequence"/>
</dbReference>
<dbReference type="InterPro" id="IPR036388">
    <property type="entry name" value="WH-like_DNA-bd_sf"/>
</dbReference>
<name>A0ABX0K9B4_9PROT</name>
<comment type="caution">
    <text evidence="2">The sequence shown here is derived from an EMBL/GenBank/DDBJ whole genome shotgun (WGS) entry which is preliminary data.</text>
</comment>
<evidence type="ECO:0000313" key="3">
    <source>
        <dbReference type="Proteomes" id="UP000615326"/>
    </source>
</evidence>
<feature type="domain" description="Bacterial transcriptional activator" evidence="1">
    <location>
        <begin position="130"/>
        <end position="261"/>
    </location>
</feature>
<accession>A0ABX0K9B4</accession>
<dbReference type="SUPFAM" id="SSF48452">
    <property type="entry name" value="TPR-like"/>
    <property type="match status" value="1"/>
</dbReference>
<sequence>MCGEIPAIWVEQERMGLFELTKPGLRKSDAAILRVELLGSMSVQMLDGSLITPTGAKTRGLLAILALSDRRAVTRRSLAHLLWSRRSDEQARASLRQEIHRLSDVLSPLGTDILDVQRHTLALKPILTAVDAERYLNATASGILKLPGTDAALLTDLDSVDPALDEWLAAQRNRLQQHLIATLEQALLSLSETEQKMIAASRLLHLDRLNENAWKVQLRELARRNDTRAGLFSAEQCLAAFRETLDAEPGPSTMAVISELRAQHVNGKGALERGTTPPDAGRPELSDLAIHLPSGQSSADHFEHHGVLSGHIASVGFLQMMAGPRLPISAGQVETLFDLLAAELVQFGFLSIFPPCNISSDKEKGTRSENLPQPDYLVETKFQACTILPGTFSAETHDNAARLTIRVTDQRRGNVIIWADRFHITPETIDDIAALLTTEIAWRIAVTEARNAAGRSAEDLLPVEAGLRALALVSRNDPGSYLQVQMLLERALQREPDHPFLLLVSAIFRLVRSFEQWSVVKYKEDIDAATDAARHLVRVMPESITGRLILTRLLLNNPIDQTYGCSLLEELKSVTPSGGVIATIDAYSSLANGDAAAAYDAVELFMKSHPTHPFMDLFDVDFVLLLLLTGRTSDAVRRAKTSLSTAPTRIAMLVLCLAALDQLQREGAADTQGERDVLKDYLARLAPCLSVNMVMAHYSHFPASQRIILTKLLISAGIPETAPAASQGR</sequence>
<gene>
    <name evidence="2" type="ORF">GOB84_07420</name>
</gene>
<evidence type="ECO:0000259" key="1">
    <source>
        <dbReference type="SMART" id="SM01043"/>
    </source>
</evidence>
<dbReference type="InterPro" id="IPR005158">
    <property type="entry name" value="BTAD"/>
</dbReference>